<evidence type="ECO:0000256" key="1">
    <source>
        <dbReference type="PROSITE-ProRule" id="PRU00176"/>
    </source>
</evidence>
<dbReference type="GO" id="GO:0003723">
    <property type="term" value="F:RNA binding"/>
    <property type="evidence" value="ECO:0007669"/>
    <property type="project" value="UniProtKB-UniRule"/>
</dbReference>
<dbReference type="PROSITE" id="PS50102">
    <property type="entry name" value="RRM"/>
    <property type="match status" value="1"/>
</dbReference>
<evidence type="ECO:0000313" key="4">
    <source>
        <dbReference type="Proteomes" id="UP000245207"/>
    </source>
</evidence>
<accession>A0A2U1NKQ1</accession>
<dbReference type="InterPro" id="IPR012677">
    <property type="entry name" value="Nucleotide-bd_a/b_plait_sf"/>
</dbReference>
<organism evidence="3 4">
    <name type="scientific">Artemisia annua</name>
    <name type="common">Sweet wormwood</name>
    <dbReference type="NCBI Taxonomy" id="35608"/>
    <lineage>
        <taxon>Eukaryota</taxon>
        <taxon>Viridiplantae</taxon>
        <taxon>Streptophyta</taxon>
        <taxon>Embryophyta</taxon>
        <taxon>Tracheophyta</taxon>
        <taxon>Spermatophyta</taxon>
        <taxon>Magnoliopsida</taxon>
        <taxon>eudicotyledons</taxon>
        <taxon>Gunneridae</taxon>
        <taxon>Pentapetalae</taxon>
        <taxon>asterids</taxon>
        <taxon>campanulids</taxon>
        <taxon>Asterales</taxon>
        <taxon>Asteraceae</taxon>
        <taxon>Asteroideae</taxon>
        <taxon>Anthemideae</taxon>
        <taxon>Artemisiinae</taxon>
        <taxon>Artemisia</taxon>
    </lineage>
</organism>
<dbReference type="SUPFAM" id="SSF54928">
    <property type="entry name" value="RNA-binding domain, RBD"/>
    <property type="match status" value="1"/>
</dbReference>
<dbReference type="InterPro" id="IPR000504">
    <property type="entry name" value="RRM_dom"/>
</dbReference>
<sequence>MGGSHHPSNPKFKDLHDITATTYVTNFPTSLGTKELWDLCDRCGSVADVYIARKLSKNGRRFAFVRFLKVKNKESLIDDLNKIWIGSYHLFAAMARKALIAQLDFKNFACESDWLPERQSKISANKQFQA</sequence>
<dbReference type="Gene3D" id="3.30.70.330">
    <property type="match status" value="1"/>
</dbReference>
<comment type="caution">
    <text evidence="3">The sequence shown here is derived from an EMBL/GenBank/DDBJ whole genome shotgun (WGS) entry which is preliminary data.</text>
</comment>
<gene>
    <name evidence="3" type="ORF">CTI12_AA248440</name>
</gene>
<dbReference type="AlphaFoldDB" id="A0A2U1NKQ1"/>
<keyword evidence="1" id="KW-0694">RNA-binding</keyword>
<dbReference type="InterPro" id="IPR035979">
    <property type="entry name" value="RBD_domain_sf"/>
</dbReference>
<proteinExistence type="predicted"/>
<reference evidence="3 4" key="1">
    <citation type="journal article" date="2018" name="Mol. Plant">
        <title>The genome of Artemisia annua provides insight into the evolution of Asteraceae family and artemisinin biosynthesis.</title>
        <authorList>
            <person name="Shen Q."/>
            <person name="Zhang L."/>
            <person name="Liao Z."/>
            <person name="Wang S."/>
            <person name="Yan T."/>
            <person name="Shi P."/>
            <person name="Liu M."/>
            <person name="Fu X."/>
            <person name="Pan Q."/>
            <person name="Wang Y."/>
            <person name="Lv Z."/>
            <person name="Lu X."/>
            <person name="Zhang F."/>
            <person name="Jiang W."/>
            <person name="Ma Y."/>
            <person name="Chen M."/>
            <person name="Hao X."/>
            <person name="Li L."/>
            <person name="Tang Y."/>
            <person name="Lv G."/>
            <person name="Zhou Y."/>
            <person name="Sun X."/>
            <person name="Brodelius P.E."/>
            <person name="Rose J.K.C."/>
            <person name="Tang K."/>
        </authorList>
    </citation>
    <scope>NUCLEOTIDE SEQUENCE [LARGE SCALE GENOMIC DNA]</scope>
    <source>
        <strain evidence="4">cv. Huhao1</strain>
        <tissue evidence="3">Leaf</tissue>
    </source>
</reference>
<dbReference type="EMBL" id="PKPP01002627">
    <property type="protein sequence ID" value="PWA74066.1"/>
    <property type="molecule type" value="Genomic_DNA"/>
</dbReference>
<dbReference type="Proteomes" id="UP000245207">
    <property type="component" value="Unassembled WGS sequence"/>
</dbReference>
<dbReference type="CDD" id="cd00590">
    <property type="entry name" value="RRM_SF"/>
    <property type="match status" value="1"/>
</dbReference>
<name>A0A2U1NKQ1_ARTAN</name>
<dbReference type="SMART" id="SM00360">
    <property type="entry name" value="RRM"/>
    <property type="match status" value="1"/>
</dbReference>
<evidence type="ECO:0000313" key="3">
    <source>
        <dbReference type="EMBL" id="PWA74066.1"/>
    </source>
</evidence>
<keyword evidence="4" id="KW-1185">Reference proteome</keyword>
<evidence type="ECO:0000259" key="2">
    <source>
        <dbReference type="PROSITE" id="PS50102"/>
    </source>
</evidence>
<dbReference type="OrthoDB" id="1750209at2759"/>
<dbReference type="Pfam" id="PF00076">
    <property type="entry name" value="RRM_1"/>
    <property type="match status" value="1"/>
</dbReference>
<protein>
    <recommendedName>
        <fullName evidence="2">RRM domain-containing protein</fullName>
    </recommendedName>
</protein>
<feature type="domain" description="RRM" evidence="2">
    <location>
        <begin position="20"/>
        <end position="97"/>
    </location>
</feature>